<evidence type="ECO:0000256" key="1">
    <source>
        <dbReference type="ARBA" id="ARBA00022630"/>
    </source>
</evidence>
<keyword evidence="4" id="KW-0503">Monooxygenase</keyword>
<protein>
    <submittedName>
        <fullName evidence="6">LLM class flavin-dependent oxidoreductase</fullName>
    </submittedName>
</protein>
<dbReference type="RefSeq" id="WP_132504295.1">
    <property type="nucleotide sequence ID" value="NZ_CP047186.1"/>
</dbReference>
<evidence type="ECO:0000259" key="5">
    <source>
        <dbReference type="Pfam" id="PF00296"/>
    </source>
</evidence>
<dbReference type="KEGG" id="rte:GSU10_07525"/>
<dbReference type="EMBL" id="CP047186">
    <property type="protein sequence ID" value="QHC55505.1"/>
    <property type="molecule type" value="Genomic_DNA"/>
</dbReference>
<keyword evidence="2" id="KW-0288">FMN</keyword>
<evidence type="ECO:0000256" key="4">
    <source>
        <dbReference type="ARBA" id="ARBA00023033"/>
    </source>
</evidence>
<evidence type="ECO:0000256" key="2">
    <source>
        <dbReference type="ARBA" id="ARBA00022643"/>
    </source>
</evidence>
<dbReference type="InterPro" id="IPR011251">
    <property type="entry name" value="Luciferase-like_dom"/>
</dbReference>
<dbReference type="InterPro" id="IPR036661">
    <property type="entry name" value="Luciferase-like_sf"/>
</dbReference>
<name>A0AAE6V629_9MICO</name>
<dbReference type="SUPFAM" id="SSF51679">
    <property type="entry name" value="Bacterial luciferase-like"/>
    <property type="match status" value="1"/>
</dbReference>
<dbReference type="Gene3D" id="3.20.20.30">
    <property type="entry name" value="Luciferase-like domain"/>
    <property type="match status" value="1"/>
</dbReference>
<dbReference type="InterPro" id="IPR050172">
    <property type="entry name" value="SsuD_RutA_monooxygenase"/>
</dbReference>
<reference evidence="7" key="1">
    <citation type="submission" date="2019-12" db="EMBL/GenBank/DDBJ databases">
        <title>Complete and draft genome sequences of new strains and members of some known species of the genus Rathayibacter isolated from plants.</title>
        <authorList>
            <person name="Tarlachkov S.V."/>
            <person name="Starodumova I.P."/>
            <person name="Dorofeeva L.V."/>
            <person name="Prisyazhnaya N.V."/>
            <person name="Leyn S."/>
            <person name="Zlamal J."/>
            <person name="Elan M."/>
            <person name="Osterman A.L."/>
            <person name="Nadler S."/>
            <person name="Subbotin S.A."/>
            <person name="Evtushenko L.I."/>
        </authorList>
    </citation>
    <scope>NUCLEOTIDE SEQUENCE [LARGE SCALE GENOMIC DNA]</scope>
    <source>
        <strain evidence="7">VKM Ac-2761</strain>
    </source>
</reference>
<feature type="domain" description="Luciferase-like" evidence="5">
    <location>
        <begin position="11"/>
        <end position="230"/>
    </location>
</feature>
<dbReference type="Proteomes" id="UP000465031">
    <property type="component" value="Chromosome"/>
</dbReference>
<dbReference type="PANTHER" id="PTHR42847:SF4">
    <property type="entry name" value="ALKANESULFONATE MONOOXYGENASE-RELATED"/>
    <property type="match status" value="1"/>
</dbReference>
<organism evidence="6 7">
    <name type="scientific">Rathayibacter tanaceti</name>
    <dbReference type="NCBI Taxonomy" id="1671680"/>
    <lineage>
        <taxon>Bacteria</taxon>
        <taxon>Bacillati</taxon>
        <taxon>Actinomycetota</taxon>
        <taxon>Actinomycetes</taxon>
        <taxon>Micrococcales</taxon>
        <taxon>Microbacteriaceae</taxon>
        <taxon>Rathayibacter</taxon>
    </lineage>
</organism>
<sequence>MRHGIVILPQDPWAVARRKWQSAEGLGFDHAWTYDHLSWRSLAGEPWHATVPTLTAAALVTETLRLGTFVASPNFRHPVPFAKEIATLDEMAGGRILLGVGSGGTGFDAGVLGQPSYTPRERHERFAEFVTALDVLLRFEKPGSDGVDIAGEWFTARAARMVGEPAQRPRVPFVLAANGPRGLALVAEHGRGWVTTGPAERTGEEWWSGVADLAGRLDHALETAGRDPRSVERHLSLDSGGDYSLESASRFDDMVGRAGELGFTDVVSHWPRRDGIYAGDDDVLYDVASRF</sequence>
<keyword evidence="1" id="KW-0285">Flavoprotein</keyword>
<keyword evidence="3" id="KW-0560">Oxidoreductase</keyword>
<dbReference type="GO" id="GO:0046306">
    <property type="term" value="P:alkanesulfonate catabolic process"/>
    <property type="evidence" value="ECO:0007669"/>
    <property type="project" value="TreeGrafter"/>
</dbReference>
<evidence type="ECO:0000313" key="7">
    <source>
        <dbReference type="Proteomes" id="UP000465031"/>
    </source>
</evidence>
<accession>A0AAE6V629</accession>
<evidence type="ECO:0000313" key="6">
    <source>
        <dbReference type="EMBL" id="QHC55505.1"/>
    </source>
</evidence>
<evidence type="ECO:0000256" key="3">
    <source>
        <dbReference type="ARBA" id="ARBA00023002"/>
    </source>
</evidence>
<dbReference type="AlphaFoldDB" id="A0AAE6V629"/>
<dbReference type="GO" id="GO:0008726">
    <property type="term" value="F:alkanesulfonate monooxygenase activity"/>
    <property type="evidence" value="ECO:0007669"/>
    <property type="project" value="TreeGrafter"/>
</dbReference>
<gene>
    <name evidence="6" type="ORF">GSU10_07525</name>
</gene>
<dbReference type="Pfam" id="PF00296">
    <property type="entry name" value="Bac_luciferase"/>
    <property type="match status" value="1"/>
</dbReference>
<dbReference type="PANTHER" id="PTHR42847">
    <property type="entry name" value="ALKANESULFONATE MONOOXYGENASE"/>
    <property type="match status" value="1"/>
</dbReference>
<proteinExistence type="predicted"/>